<dbReference type="AlphaFoldDB" id="A0A8T1JZ27"/>
<feature type="transmembrane region" description="Helical" evidence="2">
    <location>
        <begin position="15"/>
        <end position="37"/>
    </location>
</feature>
<keyword evidence="2" id="KW-1133">Transmembrane helix</keyword>
<dbReference type="VEuPathDB" id="FungiDB:PC110_g11261"/>
<feature type="compositionally biased region" description="Polar residues" evidence="1">
    <location>
        <begin position="54"/>
        <end position="75"/>
    </location>
</feature>
<evidence type="ECO:0000313" key="4">
    <source>
        <dbReference type="Proteomes" id="UP000736787"/>
    </source>
</evidence>
<keyword evidence="2" id="KW-0472">Membrane</keyword>
<keyword evidence="2" id="KW-0812">Transmembrane</keyword>
<name>A0A8T1JZ27_9STRA</name>
<evidence type="ECO:0000256" key="2">
    <source>
        <dbReference type="SAM" id="Phobius"/>
    </source>
</evidence>
<evidence type="ECO:0000313" key="3">
    <source>
        <dbReference type="EMBL" id="KAG2913184.1"/>
    </source>
</evidence>
<proteinExistence type="predicted"/>
<reference evidence="3" key="1">
    <citation type="submission" date="2018-10" db="EMBL/GenBank/DDBJ databases">
        <title>Effector identification in a new, highly contiguous assembly of the strawberry crown rot pathogen Phytophthora cactorum.</title>
        <authorList>
            <person name="Armitage A.D."/>
            <person name="Nellist C.F."/>
            <person name="Bates H."/>
            <person name="Vickerstaff R.J."/>
            <person name="Harrison R.J."/>
        </authorList>
    </citation>
    <scope>NUCLEOTIDE SEQUENCE</scope>
    <source>
        <strain evidence="3">4040</strain>
    </source>
</reference>
<feature type="region of interest" description="Disordered" evidence="1">
    <location>
        <begin position="113"/>
        <end position="158"/>
    </location>
</feature>
<sequence>MGYQYSKTEEDNGDLIWTILGSASSHSASLLLASALAKKAKPFLFCRTIHNHPRQPSSAPATGQQTRRLSCCDSGSRQKTSLQDFLSKTLTTQYKIPGLRHLATASTSAAVEAAVDDSKADSDSDDEEPGRSGPEASMVSDDVGHVGTPSRQESGELASVQADLASVRQDIAQVSGRVAEMEVKIDAVADKVAATVTKPVLGSIAFMLMPNNSSSTSSST</sequence>
<organism evidence="3 4">
    <name type="scientific">Phytophthora cactorum</name>
    <dbReference type="NCBI Taxonomy" id="29920"/>
    <lineage>
        <taxon>Eukaryota</taxon>
        <taxon>Sar</taxon>
        <taxon>Stramenopiles</taxon>
        <taxon>Oomycota</taxon>
        <taxon>Peronosporomycetes</taxon>
        <taxon>Peronosporales</taxon>
        <taxon>Peronosporaceae</taxon>
        <taxon>Phytophthora</taxon>
    </lineage>
</organism>
<accession>A0A8T1JZ27</accession>
<feature type="region of interest" description="Disordered" evidence="1">
    <location>
        <begin position="51"/>
        <end position="75"/>
    </location>
</feature>
<dbReference type="EMBL" id="RCMK01000763">
    <property type="protein sequence ID" value="KAG2913184.1"/>
    <property type="molecule type" value="Genomic_DNA"/>
</dbReference>
<evidence type="ECO:0000256" key="1">
    <source>
        <dbReference type="SAM" id="MobiDB-lite"/>
    </source>
</evidence>
<dbReference type="Proteomes" id="UP000736787">
    <property type="component" value="Unassembled WGS sequence"/>
</dbReference>
<gene>
    <name evidence="3" type="ORF">PC117_g18641</name>
</gene>
<comment type="caution">
    <text evidence="3">The sequence shown here is derived from an EMBL/GenBank/DDBJ whole genome shotgun (WGS) entry which is preliminary data.</text>
</comment>
<protein>
    <submittedName>
        <fullName evidence="3">Uncharacterized protein</fullName>
    </submittedName>
</protein>